<evidence type="ECO:0000256" key="1">
    <source>
        <dbReference type="ARBA" id="ARBA00004496"/>
    </source>
</evidence>
<dbReference type="GO" id="GO:0016791">
    <property type="term" value="F:phosphatase activity"/>
    <property type="evidence" value="ECO:0007669"/>
    <property type="project" value="InterPro"/>
</dbReference>
<feature type="active site" description="Nucleophile" evidence="8">
    <location>
        <position position="20"/>
    </location>
</feature>
<comment type="cofactor">
    <cofactor evidence="10">
        <name>Mg(2+)</name>
        <dbReference type="ChEBI" id="CHEBI:18420"/>
    </cofactor>
</comment>
<accession>A0A951QDK4</accession>
<dbReference type="EC" id="3.1.3.-" evidence="7"/>
<feature type="binding site" evidence="10">
    <location>
        <position position="22"/>
    </location>
    <ligand>
        <name>Mg(2+)</name>
        <dbReference type="ChEBI" id="CHEBI:18420"/>
    </ligand>
</feature>
<dbReference type="PIRSF" id="PIRSF004682">
    <property type="entry name" value="GmhB"/>
    <property type="match status" value="1"/>
</dbReference>
<dbReference type="Proteomes" id="UP000757435">
    <property type="component" value="Unassembled WGS sequence"/>
</dbReference>
<evidence type="ECO:0000256" key="4">
    <source>
        <dbReference type="ARBA" id="ARBA00022801"/>
    </source>
</evidence>
<feature type="site" description="Stabilizes the phosphoryl group" evidence="9">
    <location>
        <position position="114"/>
    </location>
</feature>
<keyword evidence="4 7" id="KW-0378">Hydrolase</keyword>
<feature type="site" description="Contributes to substrate recognition" evidence="9">
    <location>
        <position position="113"/>
    </location>
</feature>
<evidence type="ECO:0000256" key="6">
    <source>
        <dbReference type="ARBA" id="ARBA00031828"/>
    </source>
</evidence>
<feature type="active site" description="Proton donor" evidence="8">
    <location>
        <position position="22"/>
    </location>
</feature>
<feature type="binding site" evidence="10">
    <location>
        <position position="110"/>
    </location>
    <ligand>
        <name>Zn(2+)</name>
        <dbReference type="ChEBI" id="CHEBI:29105"/>
    </ligand>
</feature>
<feature type="binding site" evidence="10">
    <location>
        <position position="102"/>
    </location>
    <ligand>
        <name>Zn(2+)</name>
        <dbReference type="ChEBI" id="CHEBI:29105"/>
    </ligand>
</feature>
<evidence type="ECO:0000256" key="10">
    <source>
        <dbReference type="PIRSR" id="PIRSR004682-4"/>
    </source>
</evidence>
<feature type="site" description="Stabilizes the phosphoryl group" evidence="9">
    <location>
        <position position="68"/>
    </location>
</feature>
<evidence type="ECO:0000256" key="2">
    <source>
        <dbReference type="ARBA" id="ARBA00022490"/>
    </source>
</evidence>
<gene>
    <name evidence="11" type="ORF">KME15_19195</name>
</gene>
<protein>
    <recommendedName>
        <fullName evidence="6 7">D,D-heptose 1,7-bisphosphate phosphatase</fullName>
        <ecNumber evidence="7">3.1.3.-</ecNumber>
    </recommendedName>
</protein>
<dbReference type="InterPro" id="IPR036412">
    <property type="entry name" value="HAD-like_sf"/>
</dbReference>
<dbReference type="InterPro" id="IPR006543">
    <property type="entry name" value="Histidinol-phos"/>
</dbReference>
<dbReference type="PANTHER" id="PTHR42891">
    <property type="entry name" value="D-GLYCERO-BETA-D-MANNO-HEPTOSE-1,7-BISPHOSPHATE 7-PHOSPHATASE"/>
    <property type="match status" value="1"/>
</dbReference>
<dbReference type="GO" id="GO:0046872">
    <property type="term" value="F:metal ion binding"/>
    <property type="evidence" value="ECO:0007669"/>
    <property type="project" value="UniProtKB-KW"/>
</dbReference>
<evidence type="ECO:0000256" key="3">
    <source>
        <dbReference type="ARBA" id="ARBA00022723"/>
    </source>
</evidence>
<dbReference type="AlphaFoldDB" id="A0A951QDK4"/>
<reference evidence="11" key="1">
    <citation type="submission" date="2021-05" db="EMBL/GenBank/DDBJ databases">
        <authorList>
            <person name="Pietrasiak N."/>
            <person name="Ward R."/>
            <person name="Stajich J.E."/>
            <person name="Kurbessoian T."/>
        </authorList>
    </citation>
    <scope>NUCLEOTIDE SEQUENCE</scope>
    <source>
        <strain evidence="11">UHER 2000/2452</strain>
    </source>
</reference>
<keyword evidence="3 10" id="KW-0479">Metal-binding</keyword>
<evidence type="ECO:0000313" key="11">
    <source>
        <dbReference type="EMBL" id="MBW4660806.1"/>
    </source>
</evidence>
<reference evidence="11" key="2">
    <citation type="journal article" date="2022" name="Microbiol. Resour. Announc.">
        <title>Metagenome Sequencing to Explore Phylogenomics of Terrestrial Cyanobacteria.</title>
        <authorList>
            <person name="Ward R.D."/>
            <person name="Stajich J.E."/>
            <person name="Johansen J.R."/>
            <person name="Huntemann M."/>
            <person name="Clum A."/>
            <person name="Foster B."/>
            <person name="Foster B."/>
            <person name="Roux S."/>
            <person name="Palaniappan K."/>
            <person name="Varghese N."/>
            <person name="Mukherjee S."/>
            <person name="Reddy T.B.K."/>
            <person name="Daum C."/>
            <person name="Copeland A."/>
            <person name="Chen I.A."/>
            <person name="Ivanova N.N."/>
            <person name="Kyrpides N.C."/>
            <person name="Shapiro N."/>
            <person name="Eloe-Fadrosh E.A."/>
            <person name="Pietrasiak N."/>
        </authorList>
    </citation>
    <scope>NUCLEOTIDE SEQUENCE</scope>
    <source>
        <strain evidence="11">UHER 2000/2452</strain>
    </source>
</reference>
<feature type="binding site" evidence="10">
    <location>
        <position position="20"/>
    </location>
    <ligand>
        <name>Mg(2+)</name>
        <dbReference type="ChEBI" id="CHEBI:18420"/>
    </ligand>
</feature>
<dbReference type="InterPro" id="IPR023214">
    <property type="entry name" value="HAD_sf"/>
</dbReference>
<dbReference type="GO" id="GO:0005975">
    <property type="term" value="P:carbohydrate metabolic process"/>
    <property type="evidence" value="ECO:0007669"/>
    <property type="project" value="InterPro"/>
</dbReference>
<organism evidence="11 12">
    <name type="scientific">Drouetiella hepatica Uher 2000/2452</name>
    <dbReference type="NCBI Taxonomy" id="904376"/>
    <lineage>
        <taxon>Bacteria</taxon>
        <taxon>Bacillati</taxon>
        <taxon>Cyanobacteriota</taxon>
        <taxon>Cyanophyceae</taxon>
        <taxon>Oculatellales</taxon>
        <taxon>Oculatellaceae</taxon>
        <taxon>Drouetiella</taxon>
    </lineage>
</organism>
<evidence type="ECO:0000256" key="5">
    <source>
        <dbReference type="ARBA" id="ARBA00023277"/>
    </source>
</evidence>
<feature type="binding site" evidence="10">
    <location>
        <position position="112"/>
    </location>
    <ligand>
        <name>Zn(2+)</name>
        <dbReference type="ChEBI" id="CHEBI:29105"/>
    </ligand>
</feature>
<keyword evidence="10" id="KW-0460">Magnesium</keyword>
<dbReference type="PANTHER" id="PTHR42891:SF1">
    <property type="entry name" value="D-GLYCERO-BETA-D-MANNO-HEPTOSE-1,7-BISPHOSPHATE 7-PHOSPHATASE"/>
    <property type="match status" value="1"/>
</dbReference>
<sequence>MSDRLRLANEAGLRPGVFLDRDGVINQVVYRDGQAVSPRSLPEFVWTAGIQAAVNQIKLAALPVFVVTNQPDIARHKMEAAVLEQMTALIYQTLPIDDLRVCPHDNGDRCSCRKPHPGMLVELATQWNIDLSRSFIVGDSWKDMQAGKQAGCQTILIQRDYNQGTEADFGVPDVLSAANLILELV</sequence>
<dbReference type="GO" id="GO:0005737">
    <property type="term" value="C:cytoplasm"/>
    <property type="evidence" value="ECO:0007669"/>
    <property type="project" value="UniProtKB-SubCell"/>
</dbReference>
<evidence type="ECO:0000256" key="9">
    <source>
        <dbReference type="PIRSR" id="PIRSR004682-3"/>
    </source>
</evidence>
<comment type="caution">
    <text evidence="11">The sequence shown here is derived from an EMBL/GenBank/DDBJ whole genome shotgun (WGS) entry which is preliminary data.</text>
</comment>
<evidence type="ECO:0000256" key="7">
    <source>
        <dbReference type="PIRNR" id="PIRNR004682"/>
    </source>
</evidence>
<dbReference type="NCBIfam" id="TIGR01662">
    <property type="entry name" value="HAD-SF-IIIA"/>
    <property type="match status" value="1"/>
</dbReference>
<dbReference type="Gene3D" id="3.40.50.1000">
    <property type="entry name" value="HAD superfamily/HAD-like"/>
    <property type="match status" value="1"/>
</dbReference>
<comment type="cofactor">
    <cofactor evidence="10">
        <name>Zn(2+)</name>
        <dbReference type="ChEBI" id="CHEBI:29105"/>
    </cofactor>
</comment>
<keyword evidence="2 7" id="KW-0963">Cytoplasm</keyword>
<keyword evidence="10" id="KW-0862">Zinc</keyword>
<proteinExistence type="inferred from homology"/>
<comment type="subcellular location">
    <subcellularLocation>
        <location evidence="1 7">Cytoplasm</location>
    </subcellularLocation>
</comment>
<name>A0A951QDK4_9CYAN</name>
<feature type="binding site" evidence="10">
    <location>
        <position position="139"/>
    </location>
    <ligand>
        <name>Mg(2+)</name>
        <dbReference type="ChEBI" id="CHEBI:18420"/>
    </ligand>
</feature>
<dbReference type="InterPro" id="IPR004446">
    <property type="entry name" value="Heptose_bisP_phosphatase"/>
</dbReference>
<dbReference type="InterPro" id="IPR006549">
    <property type="entry name" value="HAD-SF_hydro_IIIA"/>
</dbReference>
<comment type="similarity">
    <text evidence="7">Belongs to the gmhB family.</text>
</comment>
<evidence type="ECO:0000256" key="8">
    <source>
        <dbReference type="PIRSR" id="PIRSR004682-1"/>
    </source>
</evidence>
<evidence type="ECO:0000313" key="12">
    <source>
        <dbReference type="Proteomes" id="UP000757435"/>
    </source>
</evidence>
<dbReference type="SUPFAM" id="SSF56784">
    <property type="entry name" value="HAD-like"/>
    <property type="match status" value="1"/>
</dbReference>
<dbReference type="NCBIfam" id="TIGR01656">
    <property type="entry name" value="Histidinol-ppas"/>
    <property type="match status" value="1"/>
</dbReference>
<keyword evidence="5 7" id="KW-0119">Carbohydrate metabolism</keyword>
<dbReference type="EMBL" id="JAHHHD010000026">
    <property type="protein sequence ID" value="MBW4660806.1"/>
    <property type="molecule type" value="Genomic_DNA"/>
</dbReference>
<feature type="binding site" evidence="10">
    <location>
        <position position="104"/>
    </location>
    <ligand>
        <name>Zn(2+)</name>
        <dbReference type="ChEBI" id="CHEBI:29105"/>
    </ligand>
</feature>
<dbReference type="Pfam" id="PF13242">
    <property type="entry name" value="Hydrolase_like"/>
    <property type="match status" value="1"/>
</dbReference>